<feature type="region of interest" description="Disordered" evidence="1">
    <location>
        <begin position="99"/>
        <end position="119"/>
    </location>
</feature>
<evidence type="ECO:0000313" key="3">
    <source>
        <dbReference type="Proteomes" id="UP000239209"/>
    </source>
</evidence>
<dbReference type="AlphaFoldDB" id="A0A2T0S3N3"/>
<organism evidence="2 3">
    <name type="scientific">Pseudosporangium ferrugineum</name>
    <dbReference type="NCBI Taxonomy" id="439699"/>
    <lineage>
        <taxon>Bacteria</taxon>
        <taxon>Bacillati</taxon>
        <taxon>Actinomycetota</taxon>
        <taxon>Actinomycetes</taxon>
        <taxon>Micromonosporales</taxon>
        <taxon>Micromonosporaceae</taxon>
        <taxon>Pseudosporangium</taxon>
    </lineage>
</organism>
<proteinExistence type="predicted"/>
<comment type="caution">
    <text evidence="2">The sequence shown here is derived from an EMBL/GenBank/DDBJ whole genome shotgun (WGS) entry which is preliminary data.</text>
</comment>
<dbReference type="Proteomes" id="UP000239209">
    <property type="component" value="Unassembled WGS sequence"/>
</dbReference>
<accession>A0A2T0S3N3</accession>
<protein>
    <submittedName>
        <fullName evidence="2">Uncharacterized protein</fullName>
    </submittedName>
</protein>
<dbReference type="RefSeq" id="WP_245908348.1">
    <property type="nucleotide sequence ID" value="NZ_PVZG01000009.1"/>
</dbReference>
<sequence>MGYDNAAFPDGGSYTMVIVDQAAPAGIVDRLLWQDAQRMLGRHTEAGHDGNCVWCGWRWPCAPRRIAERADAASRRPWREAWTLRHDLNSLRDLPGVFDDNRIRPETRKTDDLNRGRFD</sequence>
<gene>
    <name evidence="2" type="ORF">CLV70_109194</name>
</gene>
<evidence type="ECO:0000256" key="1">
    <source>
        <dbReference type="SAM" id="MobiDB-lite"/>
    </source>
</evidence>
<keyword evidence="3" id="KW-1185">Reference proteome</keyword>
<dbReference type="EMBL" id="PVZG01000009">
    <property type="protein sequence ID" value="PRY28038.1"/>
    <property type="molecule type" value="Genomic_DNA"/>
</dbReference>
<reference evidence="2 3" key="1">
    <citation type="submission" date="2018-03" db="EMBL/GenBank/DDBJ databases">
        <title>Genomic Encyclopedia of Archaeal and Bacterial Type Strains, Phase II (KMG-II): from individual species to whole genera.</title>
        <authorList>
            <person name="Goeker M."/>
        </authorList>
    </citation>
    <scope>NUCLEOTIDE SEQUENCE [LARGE SCALE GENOMIC DNA]</scope>
    <source>
        <strain evidence="2 3">DSM 45348</strain>
    </source>
</reference>
<evidence type="ECO:0000313" key="2">
    <source>
        <dbReference type="EMBL" id="PRY28038.1"/>
    </source>
</evidence>
<name>A0A2T0S3N3_9ACTN</name>